<gene>
    <name evidence="2" type="ORF">SASPL_133920</name>
</gene>
<sequence>MAATATMHPTNGSIPLDPETAVLMLATGDPSPIPNPAVAPPIPGLLEFNMLGVVVGVGLGFTVTGDAIVGGVTLIGGAVVVGGDTLIGGAVVVGGDTVAGGVLTGVTVVADAAYTHEPEPARLFTGGGAAEIAAGGEGIPLVVAVEGVGGVVLERVRVIAARALLNCGAIRSADPAGVIQRRLNALFRRSALRHAPSQRTGGGRRSGHGGGICHRRRRRGDGDGRSSGD</sequence>
<feature type="compositionally biased region" description="Basic and acidic residues" evidence="1">
    <location>
        <begin position="220"/>
        <end position="229"/>
    </location>
</feature>
<evidence type="ECO:0000256" key="1">
    <source>
        <dbReference type="SAM" id="MobiDB-lite"/>
    </source>
</evidence>
<proteinExistence type="predicted"/>
<comment type="caution">
    <text evidence="2">The sequence shown here is derived from an EMBL/GenBank/DDBJ whole genome shotgun (WGS) entry which is preliminary data.</text>
</comment>
<organism evidence="2">
    <name type="scientific">Salvia splendens</name>
    <name type="common">Scarlet sage</name>
    <dbReference type="NCBI Taxonomy" id="180675"/>
    <lineage>
        <taxon>Eukaryota</taxon>
        <taxon>Viridiplantae</taxon>
        <taxon>Streptophyta</taxon>
        <taxon>Embryophyta</taxon>
        <taxon>Tracheophyta</taxon>
        <taxon>Spermatophyta</taxon>
        <taxon>Magnoliopsida</taxon>
        <taxon>eudicotyledons</taxon>
        <taxon>Gunneridae</taxon>
        <taxon>Pentapetalae</taxon>
        <taxon>asterids</taxon>
        <taxon>lamiids</taxon>
        <taxon>Lamiales</taxon>
        <taxon>Lamiaceae</taxon>
        <taxon>Nepetoideae</taxon>
        <taxon>Mentheae</taxon>
        <taxon>Salviinae</taxon>
        <taxon>Salvia</taxon>
        <taxon>Salvia subgen. Calosphace</taxon>
        <taxon>core Calosphace</taxon>
    </lineage>
</organism>
<reference evidence="2" key="1">
    <citation type="submission" date="2018-01" db="EMBL/GenBank/DDBJ databases">
        <authorList>
            <person name="Mao J.F."/>
        </authorList>
    </citation>
    <scope>NUCLEOTIDE SEQUENCE</scope>
    <source>
        <strain evidence="2">Huo1</strain>
        <tissue evidence="2">Leaf</tissue>
    </source>
</reference>
<evidence type="ECO:0000313" key="3">
    <source>
        <dbReference type="Proteomes" id="UP000298416"/>
    </source>
</evidence>
<keyword evidence="3" id="KW-1185">Reference proteome</keyword>
<reference evidence="2" key="2">
    <citation type="submission" date="2020-08" db="EMBL/GenBank/DDBJ databases">
        <title>Plant Genome Project.</title>
        <authorList>
            <person name="Zhang R.-G."/>
        </authorList>
    </citation>
    <scope>NUCLEOTIDE SEQUENCE</scope>
    <source>
        <strain evidence="2">Huo1</strain>
        <tissue evidence="2">Leaf</tissue>
    </source>
</reference>
<feature type="region of interest" description="Disordered" evidence="1">
    <location>
        <begin position="194"/>
        <end position="229"/>
    </location>
</feature>
<dbReference type="AlphaFoldDB" id="A0A8X8X280"/>
<protein>
    <submittedName>
        <fullName evidence="2">Uncharacterized protein</fullName>
    </submittedName>
</protein>
<feature type="compositionally biased region" description="Gly residues" evidence="1">
    <location>
        <begin position="200"/>
        <end position="212"/>
    </location>
</feature>
<accession>A0A8X8X280</accession>
<evidence type="ECO:0000313" key="2">
    <source>
        <dbReference type="EMBL" id="KAG6406320.1"/>
    </source>
</evidence>
<dbReference type="Proteomes" id="UP000298416">
    <property type="component" value="Unassembled WGS sequence"/>
</dbReference>
<name>A0A8X8X280_SALSN</name>
<dbReference type="EMBL" id="PNBA02000012">
    <property type="protein sequence ID" value="KAG6406320.1"/>
    <property type="molecule type" value="Genomic_DNA"/>
</dbReference>